<feature type="signal peptide" evidence="1">
    <location>
        <begin position="1"/>
        <end position="24"/>
    </location>
</feature>
<dbReference type="InterPro" id="IPR001478">
    <property type="entry name" value="PDZ"/>
</dbReference>
<dbReference type="Gene3D" id="2.30.42.10">
    <property type="match status" value="1"/>
</dbReference>
<dbReference type="SMART" id="SM00228">
    <property type="entry name" value="PDZ"/>
    <property type="match status" value="1"/>
</dbReference>
<sequence length="118" mass="12015">MKRRLFALPALLLLALLVPALAFAKPLLGFGIAVATDGFFSTTLESVKVTSVRPGSASEKAGLKVGDIVVEMDGTPVKGASGPALKRALAAVKPGEHVVLKVERAGKGLVVVDIVAGS</sequence>
<name>A0ABQ3C287_9GAMM</name>
<reference evidence="4" key="1">
    <citation type="journal article" date="2019" name="Int. J. Syst. Evol. Microbiol.">
        <title>The Global Catalogue of Microorganisms (GCM) 10K type strain sequencing project: providing services to taxonomists for standard genome sequencing and annotation.</title>
        <authorList>
            <consortium name="The Broad Institute Genomics Platform"/>
            <consortium name="The Broad Institute Genome Sequencing Center for Infectious Disease"/>
            <person name="Wu L."/>
            <person name="Ma J."/>
        </authorList>
    </citation>
    <scope>NUCLEOTIDE SEQUENCE [LARGE SCALE GENOMIC DNA]</scope>
    <source>
        <strain evidence="4">KCTC 22558</strain>
    </source>
</reference>
<dbReference type="PROSITE" id="PS50106">
    <property type="entry name" value="PDZ"/>
    <property type="match status" value="1"/>
</dbReference>
<evidence type="ECO:0000313" key="3">
    <source>
        <dbReference type="EMBL" id="GGZ65105.1"/>
    </source>
</evidence>
<dbReference type="RefSeq" id="WP_189449234.1">
    <property type="nucleotide sequence ID" value="NZ_BMXY01000002.1"/>
</dbReference>
<evidence type="ECO:0000256" key="1">
    <source>
        <dbReference type="SAM" id="SignalP"/>
    </source>
</evidence>
<keyword evidence="4" id="KW-1185">Reference proteome</keyword>
<dbReference type="InterPro" id="IPR036034">
    <property type="entry name" value="PDZ_sf"/>
</dbReference>
<dbReference type="Proteomes" id="UP000643403">
    <property type="component" value="Unassembled WGS sequence"/>
</dbReference>
<evidence type="ECO:0000259" key="2">
    <source>
        <dbReference type="PROSITE" id="PS50106"/>
    </source>
</evidence>
<dbReference type="Pfam" id="PF13180">
    <property type="entry name" value="PDZ_2"/>
    <property type="match status" value="1"/>
</dbReference>
<proteinExistence type="predicted"/>
<comment type="caution">
    <text evidence="3">The sequence shown here is derived from an EMBL/GenBank/DDBJ whole genome shotgun (WGS) entry which is preliminary data.</text>
</comment>
<organism evidence="3 4">
    <name type="scientific">Cognatilysobacter xinjiangensis</name>
    <dbReference type="NCBI Taxonomy" id="546892"/>
    <lineage>
        <taxon>Bacteria</taxon>
        <taxon>Pseudomonadati</taxon>
        <taxon>Pseudomonadota</taxon>
        <taxon>Gammaproteobacteria</taxon>
        <taxon>Lysobacterales</taxon>
        <taxon>Lysobacteraceae</taxon>
        <taxon>Cognatilysobacter</taxon>
    </lineage>
</organism>
<accession>A0ABQ3C287</accession>
<dbReference type="EMBL" id="BMXY01000002">
    <property type="protein sequence ID" value="GGZ65105.1"/>
    <property type="molecule type" value="Genomic_DNA"/>
</dbReference>
<dbReference type="SUPFAM" id="SSF50156">
    <property type="entry name" value="PDZ domain-like"/>
    <property type="match status" value="1"/>
</dbReference>
<evidence type="ECO:0000313" key="4">
    <source>
        <dbReference type="Proteomes" id="UP000643403"/>
    </source>
</evidence>
<protein>
    <recommendedName>
        <fullName evidence="2">PDZ domain-containing protein</fullName>
    </recommendedName>
</protein>
<feature type="chain" id="PRO_5047400124" description="PDZ domain-containing protein" evidence="1">
    <location>
        <begin position="25"/>
        <end position="118"/>
    </location>
</feature>
<keyword evidence="1" id="KW-0732">Signal</keyword>
<feature type="domain" description="PDZ" evidence="2">
    <location>
        <begin position="17"/>
        <end position="81"/>
    </location>
</feature>
<gene>
    <name evidence="3" type="ORF">GCM10008101_18590</name>
</gene>